<dbReference type="InterPro" id="IPR017946">
    <property type="entry name" value="PLC-like_Pdiesterase_TIM-brl"/>
</dbReference>
<sequence length="250" mass="28608">MTIVLAHRGASGTKPENTMEAFIAAERAGADGIELDVQLTSDGEIVVIHDTTVDRTTNGSGLVKDFTRSSLQNLKANHHFKHYFKKACKIPTLIEVFDWMQGNECLCNIELKNNIFSYEELEEKVAALIYKYSYEKRIIISSFNHLSLQKMIEICPAVETAPLYNHYLYKPWEYASTLQASGIHPKLKIITNDLIKTTMEFGIHVRPYTINKRRDMKRLFQLNCSAIITDFPEKAVKLKKVLERKGHLSQ</sequence>
<dbReference type="PANTHER" id="PTHR46211">
    <property type="entry name" value="GLYCEROPHOSPHORYL DIESTER PHOSPHODIESTERASE"/>
    <property type="match status" value="1"/>
</dbReference>
<accession>A0ABQ4KCM2</accession>
<comment type="caution">
    <text evidence="2">The sequence shown here is derived from an EMBL/GenBank/DDBJ whole genome shotgun (WGS) entry which is preliminary data.</text>
</comment>
<keyword evidence="3" id="KW-1185">Reference proteome</keyword>
<name>A0ABQ4KCM2_9BACI</name>
<dbReference type="SUPFAM" id="SSF51695">
    <property type="entry name" value="PLC-like phosphodiesterases"/>
    <property type="match status" value="1"/>
</dbReference>
<dbReference type="CDD" id="cd08563">
    <property type="entry name" value="GDPD_TtGDE_like"/>
    <property type="match status" value="1"/>
</dbReference>
<reference evidence="2 3" key="1">
    <citation type="submission" date="2021-03" db="EMBL/GenBank/DDBJ databases">
        <title>Antimicrobial resistance genes in bacteria isolated from Japanese honey, and their potential for conferring macrolide and lincosamide resistance in the American foulbrood pathogen Paenibacillus larvae.</title>
        <authorList>
            <person name="Okamoto M."/>
            <person name="Kumagai M."/>
            <person name="Kanamori H."/>
            <person name="Takamatsu D."/>
        </authorList>
    </citation>
    <scope>NUCLEOTIDE SEQUENCE [LARGE SCALE GENOMIC DNA]</scope>
    <source>
        <strain evidence="2 3">J8TS2</strain>
    </source>
</reference>
<dbReference type="PANTHER" id="PTHR46211:SF1">
    <property type="entry name" value="GLYCEROPHOSPHODIESTER PHOSPHODIESTERASE, CYTOPLASMIC"/>
    <property type="match status" value="1"/>
</dbReference>
<dbReference type="Gene3D" id="3.20.20.190">
    <property type="entry name" value="Phosphatidylinositol (PI) phosphodiesterase"/>
    <property type="match status" value="1"/>
</dbReference>
<evidence type="ECO:0000259" key="1">
    <source>
        <dbReference type="PROSITE" id="PS51704"/>
    </source>
</evidence>
<dbReference type="RefSeq" id="WP_158322762.1">
    <property type="nucleotide sequence ID" value="NZ_BORB01000001.1"/>
</dbReference>
<dbReference type="EMBL" id="BORB01000001">
    <property type="protein sequence ID" value="GIN55730.1"/>
    <property type="molecule type" value="Genomic_DNA"/>
</dbReference>
<evidence type="ECO:0000313" key="2">
    <source>
        <dbReference type="EMBL" id="GIN55730.1"/>
    </source>
</evidence>
<evidence type="ECO:0000313" key="3">
    <source>
        <dbReference type="Proteomes" id="UP000679950"/>
    </source>
</evidence>
<feature type="domain" description="GP-PDE" evidence="1">
    <location>
        <begin position="2"/>
        <end position="239"/>
    </location>
</feature>
<gene>
    <name evidence="2" type="ORF">J8TS2_00490</name>
</gene>
<protein>
    <submittedName>
        <fullName evidence="2">Glycerophosphoryl diester phosphodiesterase</fullName>
    </submittedName>
</protein>
<dbReference type="PROSITE" id="PS51704">
    <property type="entry name" value="GP_PDE"/>
    <property type="match status" value="1"/>
</dbReference>
<proteinExistence type="predicted"/>
<dbReference type="InterPro" id="IPR030395">
    <property type="entry name" value="GP_PDE_dom"/>
</dbReference>
<organism evidence="2 3">
    <name type="scientific">Lederbergia ruris</name>
    <dbReference type="NCBI Taxonomy" id="217495"/>
    <lineage>
        <taxon>Bacteria</taxon>
        <taxon>Bacillati</taxon>
        <taxon>Bacillota</taxon>
        <taxon>Bacilli</taxon>
        <taxon>Bacillales</taxon>
        <taxon>Bacillaceae</taxon>
        <taxon>Lederbergia</taxon>
    </lineage>
</organism>
<dbReference type="Pfam" id="PF03009">
    <property type="entry name" value="GDPD"/>
    <property type="match status" value="1"/>
</dbReference>
<dbReference type="Proteomes" id="UP000679950">
    <property type="component" value="Unassembled WGS sequence"/>
</dbReference>